<feature type="signal peptide" evidence="1">
    <location>
        <begin position="1"/>
        <end position="22"/>
    </location>
</feature>
<proteinExistence type="predicted"/>
<dbReference type="Proteomes" id="UP001590950">
    <property type="component" value="Unassembled WGS sequence"/>
</dbReference>
<evidence type="ECO:0000313" key="3">
    <source>
        <dbReference type="Proteomes" id="UP001590950"/>
    </source>
</evidence>
<dbReference type="InterPro" id="IPR024079">
    <property type="entry name" value="MetalloPept_cat_dom_sf"/>
</dbReference>
<accession>A0ABR3ZVI7</accession>
<gene>
    <name evidence="2" type="ORF">N7G274_010515</name>
</gene>
<organism evidence="2 3">
    <name type="scientific">Stereocaulon virgatum</name>
    <dbReference type="NCBI Taxonomy" id="373712"/>
    <lineage>
        <taxon>Eukaryota</taxon>
        <taxon>Fungi</taxon>
        <taxon>Dikarya</taxon>
        <taxon>Ascomycota</taxon>
        <taxon>Pezizomycotina</taxon>
        <taxon>Lecanoromycetes</taxon>
        <taxon>OSLEUM clade</taxon>
        <taxon>Lecanoromycetidae</taxon>
        <taxon>Lecanorales</taxon>
        <taxon>Lecanorineae</taxon>
        <taxon>Stereocaulaceae</taxon>
        <taxon>Stereocaulon</taxon>
    </lineage>
</organism>
<protein>
    <recommendedName>
        <fullName evidence="4">Lysine-specific metallo-endopeptidase domain-containing protein</fullName>
    </recommendedName>
</protein>
<reference evidence="2 3" key="1">
    <citation type="submission" date="2024-09" db="EMBL/GenBank/DDBJ databases">
        <title>Rethinking Asexuality: The Enigmatic Case of Functional Sexual Genes in Lepraria (Stereocaulaceae).</title>
        <authorList>
            <person name="Doellman M."/>
            <person name="Sun Y."/>
            <person name="Barcenas-Pena A."/>
            <person name="Lumbsch H.T."/>
            <person name="Grewe F."/>
        </authorList>
    </citation>
    <scope>NUCLEOTIDE SEQUENCE [LARGE SCALE GENOMIC DNA]</scope>
    <source>
        <strain evidence="2 3">Mercado 3170</strain>
    </source>
</reference>
<comment type="caution">
    <text evidence="2">The sequence shown here is derived from an EMBL/GenBank/DDBJ whole genome shotgun (WGS) entry which is preliminary data.</text>
</comment>
<sequence>MHCSYFSLWATAALAVFQLTYALPTNQNSSYQTKNTPTTSDTNRNLNNTAVKAGDYNILFCGNQTTTVRESLQLLWENIGTTIRPNVLTGTRSSAYQAFFKTSDYTSFVTQMLFNISSGASVQKSGQNGTDPPTLACLTGPGIATEKTSSGTKDLYDICSGNANYASFYRSSSSWIFLCPAFFSYQQQTIASSSSARQYCPNVKDNYFLLSNWMNLVQSQMYLLMHEILHFYLDSAPYPGTASSDQTEVTDINVAFNMAALDAISNPQSYVIYAAMVSAGCTIYPTPTDRDPDQCAGSCLSRLGSSTNDVISLFNVTVYDMNVDAMSMSAITKNISSLRTASTDTSLSQSA</sequence>
<feature type="chain" id="PRO_5045990904" description="Lysine-specific metallo-endopeptidase domain-containing protein" evidence="1">
    <location>
        <begin position="23"/>
        <end position="351"/>
    </location>
</feature>
<evidence type="ECO:0000313" key="2">
    <source>
        <dbReference type="EMBL" id="KAL2036720.1"/>
    </source>
</evidence>
<keyword evidence="1" id="KW-0732">Signal</keyword>
<evidence type="ECO:0008006" key="4">
    <source>
        <dbReference type="Google" id="ProtNLM"/>
    </source>
</evidence>
<dbReference type="EMBL" id="JBEFKJ010000052">
    <property type="protein sequence ID" value="KAL2036720.1"/>
    <property type="molecule type" value="Genomic_DNA"/>
</dbReference>
<keyword evidence="3" id="KW-1185">Reference proteome</keyword>
<dbReference type="Gene3D" id="3.40.390.10">
    <property type="entry name" value="Collagenase (Catalytic Domain)"/>
    <property type="match status" value="1"/>
</dbReference>
<evidence type="ECO:0000256" key="1">
    <source>
        <dbReference type="SAM" id="SignalP"/>
    </source>
</evidence>
<name>A0ABR3ZVI7_9LECA</name>